<accession>A0A6P1E1B1</accession>
<dbReference type="Proteomes" id="UP000465035">
    <property type="component" value="Chromosome"/>
</dbReference>
<evidence type="ECO:0000259" key="1">
    <source>
        <dbReference type="Pfam" id="PF03819"/>
    </source>
</evidence>
<dbReference type="Gene3D" id="1.10.287.1080">
    <property type="entry name" value="MazG-like"/>
    <property type="match status" value="1"/>
</dbReference>
<name>A0A6P1E1B1_LENHI</name>
<dbReference type="PIRSF" id="PIRSF036521">
    <property type="entry name" value="UCP036521_pph"/>
    <property type="match status" value="1"/>
</dbReference>
<dbReference type="PANTHER" id="PTHR42692:SF2">
    <property type="entry name" value="IG HYPOTHETICAL 16995"/>
    <property type="match status" value="1"/>
</dbReference>
<organism evidence="2 3">
    <name type="scientific">Lentilactobacillus hilgardii</name>
    <name type="common">Lactobacillus hilgardii</name>
    <dbReference type="NCBI Taxonomy" id="1588"/>
    <lineage>
        <taxon>Bacteria</taxon>
        <taxon>Bacillati</taxon>
        <taxon>Bacillota</taxon>
        <taxon>Bacilli</taxon>
        <taxon>Lactobacillales</taxon>
        <taxon>Lactobacillaceae</taxon>
        <taxon>Lentilactobacillus</taxon>
    </lineage>
</organism>
<dbReference type="EMBL" id="CP047121">
    <property type="protein sequence ID" value="QHB50937.1"/>
    <property type="molecule type" value="Genomic_DNA"/>
</dbReference>
<dbReference type="CDD" id="cd11523">
    <property type="entry name" value="NTP-PPase"/>
    <property type="match status" value="1"/>
</dbReference>
<sequence length="121" mass="14263">MVSLNSSTTNTEMDYLELSDHTNWLIDFYEQRNWYQYSPFIRLNFLTEEVGELSRAIRAIEIGRDHPGEKVKSKPELRDNLVEELADTMDQVLILCGKFDVDPEKLMMASEKKLRSRFQKD</sequence>
<proteinExistence type="predicted"/>
<dbReference type="InterPro" id="IPR011411">
    <property type="entry name" value="MazG-related_YvdC"/>
</dbReference>
<dbReference type="PANTHER" id="PTHR42692">
    <property type="entry name" value="NUCLEOTIDE PYROPHOSPHOHYDROLASE"/>
    <property type="match status" value="1"/>
</dbReference>
<reference evidence="2 3" key="1">
    <citation type="submission" date="2019-12" db="EMBL/GenBank/DDBJ databases">
        <title>Lactobacillus hilgardii FLUB.</title>
        <authorList>
            <person name="Gustaw K."/>
        </authorList>
    </citation>
    <scope>NUCLEOTIDE SEQUENCE [LARGE SCALE GENOMIC DNA]</scope>
    <source>
        <strain evidence="2 3">FLUB</strain>
    </source>
</reference>
<feature type="domain" description="NTP pyrophosphohydrolase MazG-like" evidence="1">
    <location>
        <begin position="44"/>
        <end position="117"/>
    </location>
</feature>
<dbReference type="InterPro" id="IPR047046">
    <property type="entry name" value="YpjD/YvdC"/>
</dbReference>
<evidence type="ECO:0000313" key="3">
    <source>
        <dbReference type="Proteomes" id="UP000465035"/>
    </source>
</evidence>
<evidence type="ECO:0000313" key="2">
    <source>
        <dbReference type="EMBL" id="QHB50937.1"/>
    </source>
</evidence>
<gene>
    <name evidence="2" type="ORF">GQR93_01210</name>
</gene>
<dbReference type="SUPFAM" id="SSF101386">
    <property type="entry name" value="all-alpha NTP pyrophosphatases"/>
    <property type="match status" value="1"/>
</dbReference>
<protein>
    <recommendedName>
        <fullName evidence="1">NTP pyrophosphohydrolase MazG-like domain-containing protein</fullName>
    </recommendedName>
</protein>
<dbReference type="InterPro" id="IPR004518">
    <property type="entry name" value="MazG-like_dom"/>
</dbReference>
<dbReference type="Pfam" id="PF03819">
    <property type="entry name" value="MazG"/>
    <property type="match status" value="1"/>
</dbReference>
<dbReference type="AlphaFoldDB" id="A0A6P1E1B1"/>